<keyword evidence="3" id="KW-1185">Reference proteome</keyword>
<dbReference type="Proteomes" id="UP000192247">
    <property type="component" value="Unassembled WGS sequence"/>
</dbReference>
<feature type="region of interest" description="Disordered" evidence="1">
    <location>
        <begin position="98"/>
        <end position="138"/>
    </location>
</feature>
<evidence type="ECO:0000256" key="1">
    <source>
        <dbReference type="SAM" id="MobiDB-lite"/>
    </source>
</evidence>
<name>A0A1V9X4M3_9ACAR</name>
<proteinExistence type="predicted"/>
<organism evidence="2 3">
    <name type="scientific">Tropilaelaps mercedesae</name>
    <dbReference type="NCBI Taxonomy" id="418985"/>
    <lineage>
        <taxon>Eukaryota</taxon>
        <taxon>Metazoa</taxon>
        <taxon>Ecdysozoa</taxon>
        <taxon>Arthropoda</taxon>
        <taxon>Chelicerata</taxon>
        <taxon>Arachnida</taxon>
        <taxon>Acari</taxon>
        <taxon>Parasitiformes</taxon>
        <taxon>Mesostigmata</taxon>
        <taxon>Gamasina</taxon>
        <taxon>Dermanyssoidea</taxon>
        <taxon>Laelapidae</taxon>
        <taxon>Tropilaelaps</taxon>
    </lineage>
</organism>
<protein>
    <submittedName>
        <fullName evidence="2">Uncharacterized protein</fullName>
    </submittedName>
</protein>
<comment type="caution">
    <text evidence="2">The sequence shown here is derived from an EMBL/GenBank/DDBJ whole genome shotgun (WGS) entry which is preliminary data.</text>
</comment>
<dbReference type="InParanoid" id="A0A1V9X4M3"/>
<accession>A0A1V9X4M3</accession>
<feature type="region of interest" description="Disordered" evidence="1">
    <location>
        <begin position="174"/>
        <end position="207"/>
    </location>
</feature>
<dbReference type="AlphaFoldDB" id="A0A1V9X4M3"/>
<evidence type="ECO:0000313" key="3">
    <source>
        <dbReference type="Proteomes" id="UP000192247"/>
    </source>
</evidence>
<feature type="compositionally biased region" description="Polar residues" evidence="1">
    <location>
        <begin position="187"/>
        <end position="196"/>
    </location>
</feature>
<evidence type="ECO:0000313" key="2">
    <source>
        <dbReference type="EMBL" id="OQR68437.1"/>
    </source>
</evidence>
<feature type="compositionally biased region" description="Polar residues" evidence="1">
    <location>
        <begin position="98"/>
        <end position="128"/>
    </location>
</feature>
<reference evidence="2 3" key="1">
    <citation type="journal article" date="2017" name="Gigascience">
        <title>Draft genome of the honey bee ectoparasitic mite, Tropilaelaps mercedesae, is shaped by the parasitic life history.</title>
        <authorList>
            <person name="Dong X."/>
            <person name="Armstrong S.D."/>
            <person name="Xia D."/>
            <person name="Makepeace B.L."/>
            <person name="Darby A.C."/>
            <person name="Kadowaki T."/>
        </authorList>
    </citation>
    <scope>NUCLEOTIDE SEQUENCE [LARGE SCALE GENOMIC DNA]</scope>
    <source>
        <strain evidence="2">Wuxi-XJTLU</strain>
    </source>
</reference>
<gene>
    <name evidence="2" type="ORF">BIW11_12915</name>
</gene>
<sequence length="287" mass="30685">MMLVNLSAILGVPNLGIARVPLKILNSHKYQGRKWVAVPTARVQTKNNLAGFPISPPEMNSIDVQPAYTRYAHSQALQKPTSSSSANVNVSNIHATKTSTQSYTTNQPANAQNRPQDLQSHQHMSTGHSGRLPQGYNRLPPMPFVRLPTPGSIHDGHLLNALSHPVPASVLPPKKFHTPRPALQAAASPSANQTSPLPAKVPRSPTPWAPVAKPISSNDFMHMPTLTAQPGETSLAQPPSAINSAVTSVPPIMADGAPPRSGMSARKILRAAADAADPRKLYYSYFG</sequence>
<dbReference type="EMBL" id="MNPL01024689">
    <property type="protein sequence ID" value="OQR68437.1"/>
    <property type="molecule type" value="Genomic_DNA"/>
</dbReference>